<protein>
    <recommendedName>
        <fullName evidence="4">Secreted protein</fullName>
    </recommendedName>
</protein>
<reference evidence="2 3" key="1">
    <citation type="journal article" date="2019" name="Int. J. Syst. Evol. Microbiol.">
        <title>The Global Catalogue of Microorganisms (GCM) 10K type strain sequencing project: providing services to taxonomists for standard genome sequencing and annotation.</title>
        <authorList>
            <consortium name="The Broad Institute Genomics Platform"/>
            <consortium name="The Broad Institute Genome Sequencing Center for Infectious Disease"/>
            <person name="Wu L."/>
            <person name="Ma J."/>
        </authorList>
    </citation>
    <scope>NUCLEOTIDE SEQUENCE [LARGE SCALE GENOMIC DNA]</scope>
    <source>
        <strain evidence="2 3">JCM 6922</strain>
    </source>
</reference>
<evidence type="ECO:0008006" key="4">
    <source>
        <dbReference type="Google" id="ProtNLM"/>
    </source>
</evidence>
<dbReference type="Proteomes" id="UP001500460">
    <property type="component" value="Unassembled WGS sequence"/>
</dbReference>
<organism evidence="2 3">
    <name type="scientific">Streptomyces glaucus</name>
    <dbReference type="NCBI Taxonomy" id="284029"/>
    <lineage>
        <taxon>Bacteria</taxon>
        <taxon>Bacillati</taxon>
        <taxon>Actinomycetota</taxon>
        <taxon>Actinomycetes</taxon>
        <taxon>Kitasatosporales</taxon>
        <taxon>Streptomycetaceae</taxon>
        <taxon>Streptomyces</taxon>
    </lineage>
</organism>
<sequence>MRVGAGIRGRGTPAVGGGAFRWRYRASLRAAAARSGFGPVPSARFQVRAPGPPAVPAESRDAPAPRLPEAARYDRAPGAGRRRGPFGAGPVAPGRRRRGLPGAG</sequence>
<feature type="compositionally biased region" description="Basic and acidic residues" evidence="1">
    <location>
        <begin position="58"/>
        <end position="75"/>
    </location>
</feature>
<evidence type="ECO:0000313" key="2">
    <source>
        <dbReference type="EMBL" id="GAA2424275.1"/>
    </source>
</evidence>
<dbReference type="EMBL" id="BAAATK010000004">
    <property type="protein sequence ID" value="GAA2424275.1"/>
    <property type="molecule type" value="Genomic_DNA"/>
</dbReference>
<gene>
    <name evidence="2" type="ORF">GCM10010421_08390</name>
</gene>
<proteinExistence type="predicted"/>
<feature type="region of interest" description="Disordered" evidence="1">
    <location>
        <begin position="36"/>
        <end position="104"/>
    </location>
</feature>
<comment type="caution">
    <text evidence="2">The sequence shown here is derived from an EMBL/GenBank/DDBJ whole genome shotgun (WGS) entry which is preliminary data.</text>
</comment>
<name>A0ABN3J9X1_9ACTN</name>
<accession>A0ABN3J9X1</accession>
<evidence type="ECO:0000256" key="1">
    <source>
        <dbReference type="SAM" id="MobiDB-lite"/>
    </source>
</evidence>
<keyword evidence="3" id="KW-1185">Reference proteome</keyword>
<evidence type="ECO:0000313" key="3">
    <source>
        <dbReference type="Proteomes" id="UP001500460"/>
    </source>
</evidence>
<feature type="compositionally biased region" description="Basic residues" evidence="1">
    <location>
        <begin position="94"/>
        <end position="104"/>
    </location>
</feature>